<accession>A0A9Q3JBM2</accession>
<comment type="caution">
    <text evidence="2">The sequence shown here is derived from an EMBL/GenBank/DDBJ whole genome shotgun (WGS) entry which is preliminary data.</text>
</comment>
<organism evidence="2 3">
    <name type="scientific">Austropuccinia psidii MF-1</name>
    <dbReference type="NCBI Taxonomy" id="1389203"/>
    <lineage>
        <taxon>Eukaryota</taxon>
        <taxon>Fungi</taxon>
        <taxon>Dikarya</taxon>
        <taxon>Basidiomycota</taxon>
        <taxon>Pucciniomycotina</taxon>
        <taxon>Pucciniomycetes</taxon>
        <taxon>Pucciniales</taxon>
        <taxon>Sphaerophragmiaceae</taxon>
        <taxon>Austropuccinia</taxon>
    </lineage>
</organism>
<feature type="region of interest" description="Disordered" evidence="1">
    <location>
        <begin position="192"/>
        <end position="219"/>
    </location>
</feature>
<proteinExistence type="predicted"/>
<protein>
    <submittedName>
        <fullName evidence="2">Uncharacterized protein</fullName>
    </submittedName>
</protein>
<dbReference type="Proteomes" id="UP000765509">
    <property type="component" value="Unassembled WGS sequence"/>
</dbReference>
<dbReference type="EMBL" id="AVOT02069114">
    <property type="protein sequence ID" value="MBW0560115.1"/>
    <property type="molecule type" value="Genomic_DNA"/>
</dbReference>
<gene>
    <name evidence="2" type="ORF">O181_099830</name>
</gene>
<evidence type="ECO:0000256" key="1">
    <source>
        <dbReference type="SAM" id="MobiDB-lite"/>
    </source>
</evidence>
<feature type="compositionally biased region" description="Basic and acidic residues" evidence="1">
    <location>
        <begin position="207"/>
        <end position="219"/>
    </location>
</feature>
<keyword evidence="3" id="KW-1185">Reference proteome</keyword>
<sequence length="219" mass="23942">MLVEKNTKNACLLCNHSAYEARGDLAQDALVRTPSLSTMMKEFLRGNGLHDPKQADGNVLGQLAPCPQVFICPSPSNGHFTPQLEQSDYLANEGGRCHRTKSTGSPATRHSCSFYASQENFTTTDSRPEWHPMIRGLVLHPSQSSESQVPSHEDALTCEPEPEVAPTQSTEENFACPATPCSIIIFDNTSVSSPIPSPEIPTSSSPHSHDEAWKEFNHL</sequence>
<dbReference type="AlphaFoldDB" id="A0A9Q3JBM2"/>
<feature type="compositionally biased region" description="Low complexity" evidence="1">
    <location>
        <begin position="192"/>
        <end position="206"/>
    </location>
</feature>
<evidence type="ECO:0000313" key="2">
    <source>
        <dbReference type="EMBL" id="MBW0560115.1"/>
    </source>
</evidence>
<evidence type="ECO:0000313" key="3">
    <source>
        <dbReference type="Proteomes" id="UP000765509"/>
    </source>
</evidence>
<reference evidence="2" key="1">
    <citation type="submission" date="2021-03" db="EMBL/GenBank/DDBJ databases">
        <title>Draft genome sequence of rust myrtle Austropuccinia psidii MF-1, a brazilian biotype.</title>
        <authorList>
            <person name="Quecine M.C."/>
            <person name="Pachon D.M.R."/>
            <person name="Bonatelli M.L."/>
            <person name="Correr F.H."/>
            <person name="Franceschini L.M."/>
            <person name="Leite T.F."/>
            <person name="Margarido G.R.A."/>
            <person name="Almeida C.A."/>
            <person name="Ferrarezi J.A."/>
            <person name="Labate C.A."/>
        </authorList>
    </citation>
    <scope>NUCLEOTIDE SEQUENCE</scope>
    <source>
        <strain evidence="2">MF-1</strain>
    </source>
</reference>
<name>A0A9Q3JBM2_9BASI</name>